<dbReference type="EMBL" id="JALLBG020000057">
    <property type="protein sequence ID" value="KAL3769163.1"/>
    <property type="molecule type" value="Genomic_DNA"/>
</dbReference>
<feature type="signal peptide" evidence="2">
    <location>
        <begin position="1"/>
        <end position="29"/>
    </location>
</feature>
<evidence type="ECO:0000313" key="3">
    <source>
        <dbReference type="EMBL" id="KAL3769163.1"/>
    </source>
</evidence>
<name>A0ABD3N1K0_9STRA</name>
<sequence>MTMTTQRARMSCASLLLVAILSSLSSCRAFAFAPSPWVHDSLSRHCRASSPSSSSSSQLSASSTSIKDDNNDNGIVSGSSRRSFLLRSAALTTSLSILTSSQLVVNAADESSSTNTSSKLKPLSTYLYLILRVREATEQESRLISTGKFKDIQRANVKLAIKFMINNYKLSDSIIAASSYLAGNARVSASGVGQSAVQSLYTIVEYFDSSDVENIKVDSLAGKEAIVINGLKSVRRDLDEFLSYFPAEVVEEARSRIATENELNFIEFDPSLGAILNPNPVPAPKGV</sequence>
<dbReference type="Proteomes" id="UP001530293">
    <property type="component" value="Unassembled WGS sequence"/>
</dbReference>
<evidence type="ECO:0000313" key="4">
    <source>
        <dbReference type="Proteomes" id="UP001530293"/>
    </source>
</evidence>
<evidence type="ECO:0000256" key="2">
    <source>
        <dbReference type="SAM" id="SignalP"/>
    </source>
</evidence>
<gene>
    <name evidence="3" type="ORF">ACHAWU_001231</name>
</gene>
<comment type="caution">
    <text evidence="3">The sequence shown here is derived from an EMBL/GenBank/DDBJ whole genome shotgun (WGS) entry which is preliminary data.</text>
</comment>
<dbReference type="PROSITE" id="PS51257">
    <property type="entry name" value="PROKAR_LIPOPROTEIN"/>
    <property type="match status" value="1"/>
</dbReference>
<accession>A0ABD3N1K0</accession>
<keyword evidence="2" id="KW-0732">Signal</keyword>
<feature type="region of interest" description="Disordered" evidence="1">
    <location>
        <begin position="49"/>
        <end position="74"/>
    </location>
</feature>
<reference evidence="3 4" key="1">
    <citation type="submission" date="2024-10" db="EMBL/GenBank/DDBJ databases">
        <title>Updated reference genomes for cyclostephanoid diatoms.</title>
        <authorList>
            <person name="Roberts W.R."/>
            <person name="Alverson A.J."/>
        </authorList>
    </citation>
    <scope>NUCLEOTIDE SEQUENCE [LARGE SCALE GENOMIC DNA]</scope>
    <source>
        <strain evidence="3 4">AJA232-27</strain>
    </source>
</reference>
<keyword evidence="4" id="KW-1185">Reference proteome</keyword>
<feature type="chain" id="PRO_5044894737" evidence="2">
    <location>
        <begin position="30"/>
        <end position="287"/>
    </location>
</feature>
<dbReference type="AlphaFoldDB" id="A0ABD3N1K0"/>
<protein>
    <submittedName>
        <fullName evidence="3">Uncharacterized protein</fullName>
    </submittedName>
</protein>
<evidence type="ECO:0000256" key="1">
    <source>
        <dbReference type="SAM" id="MobiDB-lite"/>
    </source>
</evidence>
<feature type="compositionally biased region" description="Low complexity" evidence="1">
    <location>
        <begin position="49"/>
        <end position="65"/>
    </location>
</feature>
<organism evidence="3 4">
    <name type="scientific">Discostella pseudostelligera</name>
    <dbReference type="NCBI Taxonomy" id="259834"/>
    <lineage>
        <taxon>Eukaryota</taxon>
        <taxon>Sar</taxon>
        <taxon>Stramenopiles</taxon>
        <taxon>Ochrophyta</taxon>
        <taxon>Bacillariophyta</taxon>
        <taxon>Coscinodiscophyceae</taxon>
        <taxon>Thalassiosirophycidae</taxon>
        <taxon>Stephanodiscales</taxon>
        <taxon>Stephanodiscaceae</taxon>
        <taxon>Discostella</taxon>
    </lineage>
</organism>
<proteinExistence type="predicted"/>